<comment type="caution">
    <text evidence="2">The sequence shown here is derived from an EMBL/GenBank/DDBJ whole genome shotgun (WGS) entry which is preliminary data.</text>
</comment>
<sequence length="368" mass="42713">MKLNGNTASENTEIIEVKEFSLQKQKEEIAKRVENSPEINNILAQIDTDNMQTVVKFGNETVESISKFSDRILNNMEMAKIEDTGTLLNNLNKIMEKFDIKDFEEKKVGFFEKVFNKTKNSIEQLFKKYHTMGDEVEKVYISLKEYENEINGLNISLNEMFEENLKHYEKLEQYIHAGEFAVEELSTNIIPELERKAEIGGNVEKMELSNIMQVREMMEQRVHDLKLAENIALQTMPSIKMLQYNNYNLIRKINSAFIITLPIFKQCLIQSIMLKRQDVQAKALTALDEKTNELLMRNAENLANQSKVTARLASGSFVDVQTLEKTWHTIVNGITETKQIQDEIREKRAIDNKKLDELKKEFNAKQLT</sequence>
<reference evidence="2 3" key="1">
    <citation type="journal article" date="2015" name="Infect. Genet. Evol.">
        <title>Genomic sequences of six botulinum neurotoxin-producing strains representing three clostridial species illustrate the mobility and diversity of botulinum neurotoxin genes.</title>
        <authorList>
            <person name="Smith T.J."/>
            <person name="Hill K.K."/>
            <person name="Xie G."/>
            <person name="Foley B.T."/>
            <person name="Williamson C.H."/>
            <person name="Foster J.T."/>
            <person name="Johnson S.L."/>
            <person name="Chertkov O."/>
            <person name="Teshima H."/>
            <person name="Gibbons H.S."/>
            <person name="Johnsky L.A."/>
            <person name="Karavis M.A."/>
            <person name="Smith L.A."/>
        </authorList>
    </citation>
    <scope>NUCLEOTIDE SEQUENCE [LARGE SCALE GENOMIC DNA]</scope>
    <source>
        <strain evidence="2 3">CDC 2741</strain>
    </source>
</reference>
<dbReference type="STRING" id="29341.RSJ17_03040"/>
<dbReference type="PIRSF" id="PIRSF026508">
    <property type="entry name" value="TelA"/>
    <property type="match status" value="1"/>
</dbReference>
<dbReference type="EMBL" id="AYSO01000018">
    <property type="protein sequence ID" value="KIE45974.1"/>
    <property type="molecule type" value="Genomic_DNA"/>
</dbReference>
<gene>
    <name evidence="2" type="ORF">U732_2147</name>
</gene>
<dbReference type="PANTHER" id="PTHR38432">
    <property type="entry name" value="TELA-LIKE PROTEIN SAOUHSC_01408"/>
    <property type="match status" value="1"/>
</dbReference>
<dbReference type="InterPro" id="IPR008863">
    <property type="entry name" value="Toxic_anion-R_TelA"/>
</dbReference>
<keyword evidence="3" id="KW-1185">Reference proteome</keyword>
<evidence type="ECO:0000256" key="1">
    <source>
        <dbReference type="PIRNR" id="PIRNR026508"/>
    </source>
</evidence>
<organism evidence="2 3">
    <name type="scientific">Clostridium argentinense CDC 2741</name>
    <dbReference type="NCBI Taxonomy" id="1418104"/>
    <lineage>
        <taxon>Bacteria</taxon>
        <taxon>Bacillati</taxon>
        <taxon>Bacillota</taxon>
        <taxon>Clostridia</taxon>
        <taxon>Eubacteriales</taxon>
        <taxon>Clostridiaceae</taxon>
        <taxon>Clostridium</taxon>
    </lineage>
</organism>
<evidence type="ECO:0000313" key="3">
    <source>
        <dbReference type="Proteomes" id="UP000031366"/>
    </source>
</evidence>
<name>A0A0C1TZD0_9CLOT</name>
<dbReference type="PANTHER" id="PTHR38432:SF2">
    <property type="entry name" value="TELLURITE RESISTANCE PROTEIN"/>
    <property type="match status" value="1"/>
</dbReference>
<protein>
    <submittedName>
        <fullName evidence="2">Toxic anion resistance family protein</fullName>
    </submittedName>
</protein>
<dbReference type="AlphaFoldDB" id="A0A0C1TZD0"/>
<dbReference type="Proteomes" id="UP000031366">
    <property type="component" value="Unassembled WGS sequence"/>
</dbReference>
<dbReference type="RefSeq" id="WP_039634328.1">
    <property type="nucleotide sequence ID" value="NZ_AYSO01000018.1"/>
</dbReference>
<dbReference type="OrthoDB" id="9768858at2"/>
<accession>A0A0C1TZD0</accession>
<dbReference type="Pfam" id="PF05816">
    <property type="entry name" value="TelA"/>
    <property type="match status" value="1"/>
</dbReference>
<comment type="similarity">
    <text evidence="1">Belongs to the TelA family.</text>
</comment>
<proteinExistence type="inferred from homology"/>
<evidence type="ECO:0000313" key="2">
    <source>
        <dbReference type="EMBL" id="KIE45974.1"/>
    </source>
</evidence>